<dbReference type="InterPro" id="IPR010610">
    <property type="entry name" value="EryCIII-like_C"/>
</dbReference>
<dbReference type="FunFam" id="3.40.50.2000:FF:000009">
    <property type="entry name" value="Sterol 3-beta-glucosyltransferase UGT80A2"/>
    <property type="match status" value="1"/>
</dbReference>
<dbReference type="PANTHER" id="PTHR48050">
    <property type="entry name" value="STEROL 3-BETA-GLUCOSYLTRANSFERASE"/>
    <property type="match status" value="1"/>
</dbReference>
<evidence type="ECO:0000313" key="3">
    <source>
        <dbReference type="Proteomes" id="UP000516046"/>
    </source>
</evidence>
<dbReference type="SUPFAM" id="SSF53756">
    <property type="entry name" value="UDP-Glycosyltransferase/glycogen phosphorylase"/>
    <property type="match status" value="1"/>
</dbReference>
<feature type="domain" description="Erythromycin biosynthesis protein CIII-like C-terminal" evidence="1">
    <location>
        <begin position="110"/>
        <end position="198"/>
    </location>
</feature>
<protein>
    <recommendedName>
        <fullName evidence="1">Erythromycin biosynthesis protein CIII-like C-terminal domain-containing protein</fullName>
    </recommendedName>
</protein>
<dbReference type="EMBL" id="CP060696">
    <property type="protein sequence ID" value="QNO16906.1"/>
    <property type="molecule type" value="Genomic_DNA"/>
</dbReference>
<dbReference type="KEGG" id="caml:H6X83_07965"/>
<name>A0A7G9WDZ4_9FIRM</name>
<accession>A0A7G9WDZ4</accession>
<dbReference type="PANTHER" id="PTHR48050:SF13">
    <property type="entry name" value="STEROL 3-BETA-GLUCOSYLTRANSFERASE UGT80A2"/>
    <property type="match status" value="1"/>
</dbReference>
<keyword evidence="3" id="KW-1185">Reference proteome</keyword>
<dbReference type="Gene3D" id="3.40.50.2000">
    <property type="entry name" value="Glycogen Phosphorylase B"/>
    <property type="match status" value="1"/>
</dbReference>
<proteinExistence type="predicted"/>
<evidence type="ECO:0000259" key="1">
    <source>
        <dbReference type="Pfam" id="PF06722"/>
    </source>
</evidence>
<sequence length="232" mass="26335">MKPIKTIDEIMSPYLNLIPISTYMVPQNPYWEKTNQVVGYWYEEEEPFEPTPELLQFIESGSAPVIVALGAMAFESKEEKDKLDILIHAFQQTGMRAVIQGFDETLKNYVLPESVMKVGSAPHSWLFRQGYCIHHGGFGTSAAAMLAEKPSIVIPHVLDQFLWANKVYELNVGMKPIKSKELNEKTLVATIELLKANYNQMTDKVHTLSEKMKEEKGLQTAVTKIQKVCDRL</sequence>
<evidence type="ECO:0000313" key="2">
    <source>
        <dbReference type="EMBL" id="QNO16906.1"/>
    </source>
</evidence>
<dbReference type="RefSeq" id="WP_212505973.1">
    <property type="nucleotide sequence ID" value="NZ_CP060696.1"/>
</dbReference>
<reference evidence="2 3" key="1">
    <citation type="submission" date="2020-08" db="EMBL/GenBank/DDBJ databases">
        <authorList>
            <person name="Ren C."/>
            <person name="Gu Y."/>
            <person name="Xu Y."/>
        </authorList>
    </citation>
    <scope>NUCLEOTIDE SEQUENCE [LARGE SCALE GENOMIC DNA]</scope>
    <source>
        <strain evidence="2 3">LBM18003</strain>
    </source>
</reference>
<dbReference type="AlphaFoldDB" id="A0A7G9WDZ4"/>
<dbReference type="Pfam" id="PF06722">
    <property type="entry name" value="EryCIII-like_C"/>
    <property type="match status" value="1"/>
</dbReference>
<dbReference type="GO" id="GO:0016758">
    <property type="term" value="F:hexosyltransferase activity"/>
    <property type="evidence" value="ECO:0007669"/>
    <property type="project" value="UniProtKB-ARBA"/>
</dbReference>
<dbReference type="Proteomes" id="UP000516046">
    <property type="component" value="Chromosome"/>
</dbReference>
<gene>
    <name evidence="2" type="ORF">H6X83_07965</name>
</gene>
<organism evidence="2 3">
    <name type="scientific">Caproicibacterium amylolyticum</name>
    <dbReference type="NCBI Taxonomy" id="2766537"/>
    <lineage>
        <taxon>Bacteria</taxon>
        <taxon>Bacillati</taxon>
        <taxon>Bacillota</taxon>
        <taxon>Clostridia</taxon>
        <taxon>Eubacteriales</taxon>
        <taxon>Oscillospiraceae</taxon>
        <taxon>Caproicibacterium</taxon>
    </lineage>
</organism>
<dbReference type="InterPro" id="IPR050426">
    <property type="entry name" value="Glycosyltransferase_28"/>
</dbReference>